<feature type="non-terminal residue" evidence="3">
    <location>
        <position position="1"/>
    </location>
</feature>
<feature type="compositionally biased region" description="Polar residues" evidence="1">
    <location>
        <begin position="239"/>
        <end position="254"/>
    </location>
</feature>
<organism evidence="3 4">
    <name type="scientific">Mucuna pruriens</name>
    <name type="common">Velvet bean</name>
    <name type="synonym">Dolichos pruriens</name>
    <dbReference type="NCBI Taxonomy" id="157652"/>
    <lineage>
        <taxon>Eukaryota</taxon>
        <taxon>Viridiplantae</taxon>
        <taxon>Streptophyta</taxon>
        <taxon>Embryophyta</taxon>
        <taxon>Tracheophyta</taxon>
        <taxon>Spermatophyta</taxon>
        <taxon>Magnoliopsida</taxon>
        <taxon>eudicotyledons</taxon>
        <taxon>Gunneridae</taxon>
        <taxon>Pentapetalae</taxon>
        <taxon>rosids</taxon>
        <taxon>fabids</taxon>
        <taxon>Fabales</taxon>
        <taxon>Fabaceae</taxon>
        <taxon>Papilionoideae</taxon>
        <taxon>50 kb inversion clade</taxon>
        <taxon>NPAAA clade</taxon>
        <taxon>indigoferoid/millettioid clade</taxon>
        <taxon>Phaseoleae</taxon>
        <taxon>Mucuna</taxon>
    </lineage>
</organism>
<dbReference type="Pfam" id="PF17800">
    <property type="entry name" value="NPL"/>
    <property type="match status" value="1"/>
</dbReference>
<dbReference type="EMBL" id="QJKJ01012488">
    <property type="protein sequence ID" value="RDX68530.1"/>
    <property type="molecule type" value="Genomic_DNA"/>
</dbReference>
<dbReference type="Gene3D" id="2.60.120.340">
    <property type="entry name" value="Nucleoplasmin core domain"/>
    <property type="match status" value="1"/>
</dbReference>
<dbReference type="AlphaFoldDB" id="A0A371ER47"/>
<accession>A0A371ER47</accession>
<proteinExistence type="predicted"/>
<protein>
    <submittedName>
        <fullName evidence="3">Histone deacetylase HDT1</fullName>
    </submittedName>
</protein>
<dbReference type="OrthoDB" id="2019803at2759"/>
<gene>
    <name evidence="3" type="primary">HDT1</name>
    <name evidence="3" type="ORF">CR513_52469</name>
</gene>
<feature type="region of interest" description="Disordered" evidence="1">
    <location>
        <begin position="83"/>
        <end position="254"/>
    </location>
</feature>
<comment type="caution">
    <text evidence="3">The sequence shown here is derived from an EMBL/GenBank/DDBJ whole genome shotgun (WGS) entry which is preliminary data.</text>
</comment>
<reference evidence="3" key="1">
    <citation type="submission" date="2018-05" db="EMBL/GenBank/DDBJ databases">
        <title>Draft genome of Mucuna pruriens seed.</title>
        <authorList>
            <person name="Nnadi N.E."/>
            <person name="Vos R."/>
            <person name="Hasami M.H."/>
            <person name="Devisetty U.K."/>
            <person name="Aguiy J.C."/>
        </authorList>
    </citation>
    <scope>NUCLEOTIDE SEQUENCE [LARGE SCALE GENOMIC DNA]</scope>
    <source>
        <strain evidence="3">JCA_2017</strain>
    </source>
</reference>
<dbReference type="Proteomes" id="UP000257109">
    <property type="component" value="Unassembled WGS sequence"/>
</dbReference>
<evidence type="ECO:0000313" key="4">
    <source>
        <dbReference type="Proteomes" id="UP000257109"/>
    </source>
</evidence>
<dbReference type="InterPro" id="IPR041232">
    <property type="entry name" value="NPL"/>
</dbReference>
<name>A0A371ER47_MUCPR</name>
<sequence length="389" mass="42266">MESPMAFWGVEVKVGQCVKVDPTDLENAYIHISQVALGEAKKDKASEPVVLYLKVGDQKVVLGTLTRDDIPHLSLDLVLDSESELSHSSKNSDDDEDLALKGQNNGKPEIKGEGAKVTKPSKPVPLIGASAKKVKTVDPKEDEEDESDDESDDELAGEDESGSSDEMDDDSDSDEESDSDEDEETPVKKAVQGKKRANESASKTPVSGKKAKNATPEKTDGKKSVHIATPYPMKKGAKTPNNATKGQTPNSAGQLSCASCKKYDSIFLEIVIKVILSTLKNSFIKLHYLLMTDCFNVLSRSFTNEVGLQQHKKAKHGDGNGVHIFKTQSFLTNLPASQNGSRRYFPCPLTFVRSRILSPVSEYPNVVNETMTENSHCLTTDGHGSAKPL</sequence>
<evidence type="ECO:0000313" key="3">
    <source>
        <dbReference type="EMBL" id="RDX68530.1"/>
    </source>
</evidence>
<evidence type="ECO:0000256" key="1">
    <source>
        <dbReference type="SAM" id="MobiDB-lite"/>
    </source>
</evidence>
<feature type="domain" description="Nucleoplasmin-like" evidence="2">
    <location>
        <begin position="7"/>
        <end position="90"/>
    </location>
</feature>
<keyword evidence="4" id="KW-1185">Reference proteome</keyword>
<feature type="compositionally biased region" description="Acidic residues" evidence="1">
    <location>
        <begin position="140"/>
        <end position="184"/>
    </location>
</feature>
<evidence type="ECO:0000259" key="2">
    <source>
        <dbReference type="Pfam" id="PF17800"/>
    </source>
</evidence>